<name>A0ABW8JVW3_9GAMM</name>
<dbReference type="Gene3D" id="3.40.50.1820">
    <property type="entry name" value="alpha/beta hydrolase"/>
    <property type="match status" value="1"/>
</dbReference>
<dbReference type="GO" id="GO:0016787">
    <property type="term" value="F:hydrolase activity"/>
    <property type="evidence" value="ECO:0007669"/>
    <property type="project" value="UniProtKB-KW"/>
</dbReference>
<keyword evidence="5" id="KW-1185">Reference proteome</keyword>
<dbReference type="RefSeq" id="WP_404634672.1">
    <property type="nucleotide sequence ID" value="NZ_JADIKM010000004.1"/>
</dbReference>
<feature type="domain" description="Peptidase S33 tripeptidyl aminopeptidase-like C-terminal" evidence="3">
    <location>
        <begin position="413"/>
        <end position="507"/>
    </location>
</feature>
<comment type="caution">
    <text evidence="4">The sequence shown here is derived from an EMBL/GenBank/DDBJ whole genome shotgun (WGS) entry which is preliminary data.</text>
</comment>
<proteinExistence type="predicted"/>
<evidence type="ECO:0000313" key="4">
    <source>
        <dbReference type="EMBL" id="MFK2905299.1"/>
    </source>
</evidence>
<dbReference type="Pfam" id="PF08386">
    <property type="entry name" value="Abhydrolase_4"/>
    <property type="match status" value="1"/>
</dbReference>
<dbReference type="SUPFAM" id="SSF53474">
    <property type="entry name" value="alpha/beta-Hydrolases"/>
    <property type="match status" value="1"/>
</dbReference>
<sequence length="549" mass="60558">MKLFTLSARKLVVLIGCVACPGLVGAHGAGVDDHSSDPAYARYYQQQVNWGDCPPSLFTDGSTIQCALVTVPVDWADPSRGDITIGISRPLNPGPYSRLLLVNAGGPDNSSASQAEMLEQLQPQVQVDHLVVGVDLRGISDGLGTQVSCDYAPRSGAENFMDGDSRNPTDESLRAQQDWWNRSISACLQQHATFLKGITTPNHARDLNLVRAILGFRHADLFGVSSGSSLMAYASRMFPEQFERVVLDSNMNWVHLDWQRQALSRMSMDQLNVQQAFIPFIARHDDQFHMGTTPQQVMTTFQRIYQATSEHRMGSVTPDQALGAMDGTGMWVFWDLLVQPALGAMSQALDGSPDHIANAEQIAAFTIADLRNRPSFNPMADVLQCNDSGSTDPRSIAQKIADVRTYWAIGASTLVDKCQHWPWQPALDRTLESRTRVHALMVQNEFDPSTPYSQALKDRLVNGHDSRMVLVNNATTHGVMFDDNACTTNAEFAYLNFGVMPARDVVCQAKPMHSFAMQDTVTYEYGYPAAGSWLPPPPNTHEVSWLLVP</sequence>
<dbReference type="InterPro" id="IPR013595">
    <property type="entry name" value="Pept_S33_TAP-like_C"/>
</dbReference>
<organism evidence="4 5">
    <name type="scientific">Dyella ginsengisoli</name>
    <dbReference type="NCBI Taxonomy" id="363848"/>
    <lineage>
        <taxon>Bacteria</taxon>
        <taxon>Pseudomonadati</taxon>
        <taxon>Pseudomonadota</taxon>
        <taxon>Gammaproteobacteria</taxon>
        <taxon>Lysobacterales</taxon>
        <taxon>Rhodanobacteraceae</taxon>
        <taxon>Dyella</taxon>
    </lineage>
</organism>
<dbReference type="Pfam" id="PF00561">
    <property type="entry name" value="Abhydrolase_1"/>
    <property type="match status" value="1"/>
</dbReference>
<protein>
    <submittedName>
        <fullName evidence="4">Alpha/beta fold hydrolase</fullName>
    </submittedName>
</protein>
<keyword evidence="1" id="KW-0732">Signal</keyword>
<feature type="signal peptide" evidence="1">
    <location>
        <begin position="1"/>
        <end position="26"/>
    </location>
</feature>
<dbReference type="EMBL" id="JADIKM010000004">
    <property type="protein sequence ID" value="MFK2905299.1"/>
    <property type="molecule type" value="Genomic_DNA"/>
</dbReference>
<reference evidence="4 5" key="1">
    <citation type="submission" date="2020-10" db="EMBL/GenBank/DDBJ databases">
        <title>Phylogeny of dyella-like bacteria.</title>
        <authorList>
            <person name="Fu J."/>
        </authorList>
    </citation>
    <scope>NUCLEOTIDE SEQUENCE [LARGE SCALE GENOMIC DNA]</scope>
    <source>
        <strain evidence="4 5">Gsoil3046</strain>
    </source>
</reference>
<evidence type="ECO:0000259" key="2">
    <source>
        <dbReference type="Pfam" id="PF00561"/>
    </source>
</evidence>
<gene>
    <name evidence="4" type="ORF">ISP17_15155</name>
</gene>
<feature type="chain" id="PRO_5047110401" evidence="1">
    <location>
        <begin position="27"/>
        <end position="549"/>
    </location>
</feature>
<evidence type="ECO:0000259" key="3">
    <source>
        <dbReference type="Pfam" id="PF08386"/>
    </source>
</evidence>
<feature type="domain" description="AB hydrolase-1" evidence="2">
    <location>
        <begin position="99"/>
        <end position="296"/>
    </location>
</feature>
<evidence type="ECO:0000313" key="5">
    <source>
        <dbReference type="Proteomes" id="UP001620460"/>
    </source>
</evidence>
<evidence type="ECO:0000256" key="1">
    <source>
        <dbReference type="SAM" id="SignalP"/>
    </source>
</evidence>
<dbReference type="InterPro" id="IPR029058">
    <property type="entry name" value="AB_hydrolase_fold"/>
</dbReference>
<accession>A0ABW8JVW3</accession>
<keyword evidence="4" id="KW-0378">Hydrolase</keyword>
<dbReference type="Proteomes" id="UP001620460">
    <property type="component" value="Unassembled WGS sequence"/>
</dbReference>
<dbReference type="InterPro" id="IPR000073">
    <property type="entry name" value="AB_hydrolase_1"/>
</dbReference>